<evidence type="ECO:0000256" key="1">
    <source>
        <dbReference type="ARBA" id="ARBA00004613"/>
    </source>
</evidence>
<dbReference type="PANTHER" id="PTHR34270:SF3">
    <property type="entry name" value="PROTEIN RALF-LIKE 16-RELATED"/>
    <property type="match status" value="1"/>
</dbReference>
<evidence type="ECO:0000256" key="3">
    <source>
        <dbReference type="ARBA" id="ARBA00022525"/>
    </source>
</evidence>
<protein>
    <submittedName>
        <fullName evidence="9">Uncharacterized protein</fullName>
    </submittedName>
</protein>
<dbReference type="GO" id="GO:0005576">
    <property type="term" value="C:extracellular region"/>
    <property type="evidence" value="ECO:0007669"/>
    <property type="project" value="UniProtKB-SubCell"/>
</dbReference>
<feature type="chain" id="PRO_5016307744" evidence="8">
    <location>
        <begin position="26"/>
        <end position="74"/>
    </location>
</feature>
<organism evidence="9 10">
    <name type="scientific">Trifolium subterraneum</name>
    <name type="common">Subterranean clover</name>
    <dbReference type="NCBI Taxonomy" id="3900"/>
    <lineage>
        <taxon>Eukaryota</taxon>
        <taxon>Viridiplantae</taxon>
        <taxon>Streptophyta</taxon>
        <taxon>Embryophyta</taxon>
        <taxon>Tracheophyta</taxon>
        <taxon>Spermatophyta</taxon>
        <taxon>Magnoliopsida</taxon>
        <taxon>eudicotyledons</taxon>
        <taxon>Gunneridae</taxon>
        <taxon>Pentapetalae</taxon>
        <taxon>rosids</taxon>
        <taxon>fabids</taxon>
        <taxon>Fabales</taxon>
        <taxon>Fabaceae</taxon>
        <taxon>Papilionoideae</taxon>
        <taxon>50 kb inversion clade</taxon>
        <taxon>NPAAA clade</taxon>
        <taxon>Hologalegina</taxon>
        <taxon>IRL clade</taxon>
        <taxon>Trifolieae</taxon>
        <taxon>Trifolium</taxon>
    </lineage>
</organism>
<reference evidence="10" key="1">
    <citation type="journal article" date="2017" name="Front. Plant Sci.">
        <title>Climate Clever Clovers: New Paradigm to Reduce the Environmental Footprint of Ruminants by Breeding Low Methanogenic Forages Utilizing Haplotype Variation.</title>
        <authorList>
            <person name="Kaur P."/>
            <person name="Appels R."/>
            <person name="Bayer P.E."/>
            <person name="Keeble-Gagnere G."/>
            <person name="Wang J."/>
            <person name="Hirakawa H."/>
            <person name="Shirasawa K."/>
            <person name="Vercoe P."/>
            <person name="Stefanova K."/>
            <person name="Durmic Z."/>
            <person name="Nichols P."/>
            <person name="Revell C."/>
            <person name="Isobe S.N."/>
            <person name="Edwards D."/>
            <person name="Erskine W."/>
        </authorList>
    </citation>
    <scope>NUCLEOTIDE SEQUENCE [LARGE SCALE GENOMIC DNA]</scope>
    <source>
        <strain evidence="10">cv. Daliak</strain>
    </source>
</reference>
<dbReference type="GO" id="GO:0040008">
    <property type="term" value="P:regulation of growth"/>
    <property type="evidence" value="ECO:0007669"/>
    <property type="project" value="UniProtKB-ARBA"/>
</dbReference>
<accession>A0A2Z6MAR0</accession>
<dbReference type="OrthoDB" id="1626802at2759"/>
<keyword evidence="6" id="KW-1015">Disulfide bond</keyword>
<evidence type="ECO:0000256" key="7">
    <source>
        <dbReference type="ARBA" id="ARBA00037228"/>
    </source>
</evidence>
<name>A0A2Z6MAR0_TRISU</name>
<evidence type="ECO:0000313" key="9">
    <source>
        <dbReference type="EMBL" id="GAU27123.1"/>
    </source>
</evidence>
<dbReference type="GO" id="GO:0005179">
    <property type="term" value="F:hormone activity"/>
    <property type="evidence" value="ECO:0007669"/>
    <property type="project" value="UniProtKB-KW"/>
</dbReference>
<sequence>MAKTMLVVFLSALMICSLFTQNVEAEKVIGYGAIGRNANPGCSPKHPELCKDKPANPYTRGCEAIKKCRGVPSA</sequence>
<proteinExistence type="inferred from homology"/>
<keyword evidence="5 8" id="KW-0732">Signal</keyword>
<comment type="subcellular location">
    <subcellularLocation>
        <location evidence="1">Secreted</location>
    </subcellularLocation>
</comment>
<feature type="signal peptide" evidence="8">
    <location>
        <begin position="1"/>
        <end position="25"/>
    </location>
</feature>
<keyword evidence="10" id="KW-1185">Reference proteome</keyword>
<dbReference type="InterPro" id="IPR008801">
    <property type="entry name" value="RALF"/>
</dbReference>
<gene>
    <name evidence="9" type="ORF">TSUD_104320</name>
</gene>
<comment type="function">
    <text evidence="7">Cell signaling peptide that may regulate plant stress, growth, and development. Mediates a rapid alkalinization of extracellular space by mediating a transient increase in the cytoplasmic Ca(2+) concentration leading to a calcium-dependent signaling events through a cell surface receptor and a concomitant activation of some intracellular mitogen-activated protein kinases.</text>
</comment>
<evidence type="ECO:0000256" key="5">
    <source>
        <dbReference type="ARBA" id="ARBA00022729"/>
    </source>
</evidence>
<keyword evidence="3" id="KW-0964">Secreted</keyword>
<dbReference type="EMBL" id="DF973347">
    <property type="protein sequence ID" value="GAU27123.1"/>
    <property type="molecule type" value="Genomic_DNA"/>
</dbReference>
<dbReference type="Proteomes" id="UP000242715">
    <property type="component" value="Unassembled WGS sequence"/>
</dbReference>
<comment type="similarity">
    <text evidence="2">Belongs to the plant rapid alkalinization factor (RALF) family.</text>
</comment>
<dbReference type="Pfam" id="PF05498">
    <property type="entry name" value="RALF"/>
    <property type="match status" value="1"/>
</dbReference>
<keyword evidence="4" id="KW-0372">Hormone</keyword>
<evidence type="ECO:0000313" key="10">
    <source>
        <dbReference type="Proteomes" id="UP000242715"/>
    </source>
</evidence>
<evidence type="ECO:0000256" key="6">
    <source>
        <dbReference type="ARBA" id="ARBA00023157"/>
    </source>
</evidence>
<evidence type="ECO:0000256" key="4">
    <source>
        <dbReference type="ARBA" id="ARBA00022702"/>
    </source>
</evidence>
<evidence type="ECO:0000256" key="2">
    <source>
        <dbReference type="ARBA" id="ARBA00009178"/>
    </source>
</evidence>
<evidence type="ECO:0000256" key="8">
    <source>
        <dbReference type="SAM" id="SignalP"/>
    </source>
</evidence>
<dbReference type="AlphaFoldDB" id="A0A2Z6MAR0"/>
<dbReference type="PANTHER" id="PTHR34270">
    <property type="entry name" value="PROTEIN RALF-LIKE 15-RELATED"/>
    <property type="match status" value="1"/>
</dbReference>